<dbReference type="AlphaFoldDB" id="A0A8T0HW39"/>
<protein>
    <submittedName>
        <fullName evidence="4">Uncharacterized protein</fullName>
    </submittedName>
</protein>
<evidence type="ECO:0000256" key="1">
    <source>
        <dbReference type="ARBA" id="ARBA00022614"/>
    </source>
</evidence>
<feature type="compositionally biased region" description="Basic residues" evidence="3">
    <location>
        <begin position="835"/>
        <end position="845"/>
    </location>
</feature>
<keyword evidence="5" id="KW-1185">Reference proteome</keyword>
<dbReference type="PANTHER" id="PTHR15454:SF37">
    <property type="entry name" value="OUTER ARM DYNEIN LIGHT CHAIN 1 PROTEIN"/>
    <property type="match status" value="1"/>
</dbReference>
<feature type="region of interest" description="Disordered" evidence="3">
    <location>
        <begin position="182"/>
        <end position="207"/>
    </location>
</feature>
<dbReference type="Gene3D" id="3.80.10.10">
    <property type="entry name" value="Ribonuclease Inhibitor"/>
    <property type="match status" value="1"/>
</dbReference>
<reference evidence="4" key="1">
    <citation type="submission" date="2020-06" db="EMBL/GenBank/DDBJ databases">
        <title>WGS assembly of Ceratodon purpureus strain R40.</title>
        <authorList>
            <person name="Carey S.B."/>
            <person name="Jenkins J."/>
            <person name="Shu S."/>
            <person name="Lovell J.T."/>
            <person name="Sreedasyam A."/>
            <person name="Maumus F."/>
            <person name="Tiley G.P."/>
            <person name="Fernandez-Pozo N."/>
            <person name="Barry K."/>
            <person name="Chen C."/>
            <person name="Wang M."/>
            <person name="Lipzen A."/>
            <person name="Daum C."/>
            <person name="Saski C.A."/>
            <person name="Payton A.C."/>
            <person name="Mcbreen J.C."/>
            <person name="Conrad R.E."/>
            <person name="Kollar L.M."/>
            <person name="Olsson S."/>
            <person name="Huttunen S."/>
            <person name="Landis J.B."/>
            <person name="Wickett N.J."/>
            <person name="Johnson M.G."/>
            <person name="Rensing S.A."/>
            <person name="Grimwood J."/>
            <person name="Schmutz J."/>
            <person name="Mcdaniel S.F."/>
        </authorList>
    </citation>
    <scope>NUCLEOTIDE SEQUENCE</scope>
    <source>
        <strain evidence="4">R40</strain>
    </source>
</reference>
<dbReference type="PROSITE" id="PS51450">
    <property type="entry name" value="LRR"/>
    <property type="match status" value="3"/>
</dbReference>
<dbReference type="FunFam" id="3.80.10.10:FF:000320">
    <property type="entry name" value="Protein phosphatase 1 regulatory subunit pprA"/>
    <property type="match status" value="1"/>
</dbReference>
<evidence type="ECO:0000313" key="4">
    <source>
        <dbReference type="EMBL" id="KAG0575264.1"/>
    </source>
</evidence>
<organism evidence="4 5">
    <name type="scientific">Ceratodon purpureus</name>
    <name type="common">Fire moss</name>
    <name type="synonym">Dicranum purpureum</name>
    <dbReference type="NCBI Taxonomy" id="3225"/>
    <lineage>
        <taxon>Eukaryota</taxon>
        <taxon>Viridiplantae</taxon>
        <taxon>Streptophyta</taxon>
        <taxon>Embryophyta</taxon>
        <taxon>Bryophyta</taxon>
        <taxon>Bryophytina</taxon>
        <taxon>Bryopsida</taxon>
        <taxon>Dicranidae</taxon>
        <taxon>Pseudoditrichales</taxon>
        <taxon>Ditrichaceae</taxon>
        <taxon>Ceratodon</taxon>
    </lineage>
</organism>
<dbReference type="Pfam" id="PF13855">
    <property type="entry name" value="LRR_8"/>
    <property type="match status" value="1"/>
</dbReference>
<feature type="region of interest" description="Disordered" evidence="3">
    <location>
        <begin position="767"/>
        <end position="862"/>
    </location>
</feature>
<dbReference type="GO" id="GO:0005737">
    <property type="term" value="C:cytoplasm"/>
    <property type="evidence" value="ECO:0007669"/>
    <property type="project" value="TreeGrafter"/>
</dbReference>
<comment type="caution">
    <text evidence="4">The sequence shown here is derived from an EMBL/GenBank/DDBJ whole genome shotgun (WGS) entry which is preliminary data.</text>
</comment>
<proteinExistence type="predicted"/>
<gene>
    <name evidence="4" type="ORF">KC19_VG331600</name>
</gene>
<sequence>MGKITCLTSMFTRKGKLKVITPAECIESDSIWESSQKILLSKDSDNLSEGSKGSGIMSKDDSPHAIVDLTVDDEKPLMSSGSISKKLLSVPSIAEWAKHEKWTEQNGPACPDVSKMTYADAFEFDTKGLNVMSHEEAAGVHEMPVVIATEVGGGVAEVAYEGDEDEEFEKAEDFCIIQIEHQSEGSASGELSPEENRSGSSADNGTATHYEFHSNMARGSNIATSQFDEGAIGDYVSDPGVYHDDNSRSGPFDEDVEDDEFHSQSQHADHILKKARSEGGLYDLGLISQQQDQGQSTDKDLVPVSRGSPSYLNVSRRDFSILVPKSVLESSHSEVDPRDSKDLYLNVSFPGKGSSELKQKPWWKMFLISHRNIHRERNSLMTSSSLSDKHLLSGATGYSSDIDYYSGSPKLDLDTTYPKSDVHHPDSVLSGSCHKIGEGVEYDDGDDVPYIGAATDETNRDEGFDFQDPPLVQDNSGKGLKVSELERPDLKRVEEWISSIDPTPFLGDEEADIVAYSDTEPSAPAASFFRAIASRSDQIQHEGNAVLERRNHQGDQVPDADSEMASFIARSVNPLSTVAHFSGVGLKQLPPLGVHNNLKTLNLSANAIVRIVPGCLPRSLHSLDLSRNKIAVIEGFRDLSRLRVLNLSHNRILRIGHGLANCTSLRELHMAGNKISEVEGLHRLLKLSFIDLGFNKLASGKSIGQLAANYSSLQAINLLGNPLHSNLGEEPLRKLITGIAPHVVYLNKQATKAVSARDATVDSVARAALASSSHHTHQRGKTSSQSKPLRRNGKSAVSSVSSPRQRDKRSGERSATGHGSRSSALKNKAPELPPRHRHSQSRHVHATPLIRENSRLVPPVSQ</sequence>
<evidence type="ECO:0000256" key="3">
    <source>
        <dbReference type="SAM" id="MobiDB-lite"/>
    </source>
</evidence>
<dbReference type="Proteomes" id="UP000822688">
    <property type="component" value="Chromosome V"/>
</dbReference>
<feature type="compositionally biased region" description="Polar residues" evidence="3">
    <location>
        <begin position="198"/>
        <end position="207"/>
    </location>
</feature>
<keyword evidence="2" id="KW-0677">Repeat</keyword>
<dbReference type="EMBL" id="CM026426">
    <property type="protein sequence ID" value="KAG0575264.1"/>
    <property type="molecule type" value="Genomic_DNA"/>
</dbReference>
<keyword evidence="1" id="KW-0433">Leucine-rich repeat</keyword>
<accession>A0A8T0HW39</accession>
<evidence type="ECO:0000313" key="5">
    <source>
        <dbReference type="Proteomes" id="UP000822688"/>
    </source>
</evidence>
<dbReference type="InterPro" id="IPR001611">
    <property type="entry name" value="Leu-rich_rpt"/>
</dbReference>
<dbReference type="SUPFAM" id="SSF52075">
    <property type="entry name" value="Outer arm dynein light chain 1"/>
    <property type="match status" value="1"/>
</dbReference>
<feature type="region of interest" description="Disordered" evidence="3">
    <location>
        <begin position="234"/>
        <end position="268"/>
    </location>
</feature>
<name>A0A8T0HW39_CERPU</name>
<dbReference type="InterPro" id="IPR032675">
    <property type="entry name" value="LRR_dom_sf"/>
</dbReference>
<dbReference type="SMART" id="SM00365">
    <property type="entry name" value="LRR_SD22"/>
    <property type="match status" value="4"/>
</dbReference>
<dbReference type="PANTHER" id="PTHR15454">
    <property type="entry name" value="NISCHARIN RELATED"/>
    <property type="match status" value="1"/>
</dbReference>
<evidence type="ECO:0000256" key="2">
    <source>
        <dbReference type="ARBA" id="ARBA00022737"/>
    </source>
</evidence>